<dbReference type="Proteomes" id="UP000189703">
    <property type="component" value="Unplaced"/>
</dbReference>
<keyword evidence="5" id="KW-0677">Repeat</keyword>
<feature type="region of interest" description="Disordered" evidence="7">
    <location>
        <begin position="449"/>
        <end position="474"/>
    </location>
</feature>
<protein>
    <submittedName>
        <fullName evidence="9">Uncharacterized protein At4g06744-like</fullName>
    </submittedName>
</protein>
<keyword evidence="8" id="KW-1185">Reference proteome</keyword>
<gene>
    <name evidence="9" type="primary">LOC104601711</name>
</gene>
<feature type="region of interest" description="Disordered" evidence="7">
    <location>
        <begin position="72"/>
        <end position="97"/>
    </location>
</feature>
<dbReference type="OrthoDB" id="676979at2759"/>
<dbReference type="PANTHER" id="PTHR32093:SF128">
    <property type="entry name" value="LEUCINE-RICH REPEAT-CONTAINING N-TERMINAL PLANT-TYPE DOMAIN-CONTAINING PROTEIN"/>
    <property type="match status" value="1"/>
</dbReference>
<dbReference type="InParanoid" id="A0A1U8A9Q4"/>
<evidence type="ECO:0000256" key="6">
    <source>
        <dbReference type="ARBA" id="ARBA00023180"/>
    </source>
</evidence>
<evidence type="ECO:0000313" key="9">
    <source>
        <dbReference type="RefSeq" id="XP_010263446.1"/>
    </source>
</evidence>
<evidence type="ECO:0000256" key="1">
    <source>
        <dbReference type="ARBA" id="ARBA00004613"/>
    </source>
</evidence>
<dbReference type="SUPFAM" id="SSF52058">
    <property type="entry name" value="L domain-like"/>
    <property type="match status" value="1"/>
</dbReference>
<reference evidence="9" key="1">
    <citation type="submission" date="2025-08" db="UniProtKB">
        <authorList>
            <consortium name="RefSeq"/>
        </authorList>
    </citation>
    <scope>IDENTIFICATION</scope>
</reference>
<dbReference type="FunFam" id="3.80.10.10:FF:000041">
    <property type="entry name" value="LRR receptor-like serine/threonine-protein kinase ERECTA"/>
    <property type="match status" value="1"/>
</dbReference>
<evidence type="ECO:0000256" key="2">
    <source>
        <dbReference type="ARBA" id="ARBA00022525"/>
    </source>
</evidence>
<keyword evidence="6" id="KW-0325">Glycoprotein</keyword>
<dbReference type="InterPro" id="IPR051582">
    <property type="entry name" value="LRR_extensin-like_regulator"/>
</dbReference>
<evidence type="ECO:0000256" key="4">
    <source>
        <dbReference type="ARBA" id="ARBA00022729"/>
    </source>
</evidence>
<dbReference type="Gene3D" id="3.80.10.10">
    <property type="entry name" value="Ribonuclease Inhibitor"/>
    <property type="match status" value="2"/>
</dbReference>
<keyword evidence="4" id="KW-0732">Signal</keyword>
<sequence length="474" mass="52771">MERKGKPRKKQVSGSMMVNIIVSFSATKFPAPLTLFIFLSCFLHLQVLADTSPTARETLDVTIGGGGYYQYPPPPPETKYSPPPPPPPPEPKYPPPPPAFESERLKLVYPYIVELRKRLEYHDPKGKLKSWKGTNICKFEGLYCETVPDFKVKALAGIDFNGFNFGLGSNVSLEGIIENLSDLAIFHANSNFFTGKIVSQIGKLRFLYELDLSNNKYTGSFPMPVLNAKNLSFLDLRFNSFCGYLPPDVFTLNLDVLFVNNNQFDGPIPYNLGSTPARYITFAHNRFSGSIPRSIGKAAGTLTEVLFLNNQLSGCLPYEIGLLKKATVFDAGNNHLTGPIPYSFGCLKRMQLLSFAGNKLYGQVPEVVCALPKLANLSLSDNYFTQVGPKCRHLIKKGRLHLENNCILDLKSQRSPAECEKFFSSSMEYCSYEKTFNVIPCKLRHHSKKASSTPPSAPAVSPSPSYKALLRHRL</sequence>
<evidence type="ECO:0000313" key="8">
    <source>
        <dbReference type="Proteomes" id="UP000189703"/>
    </source>
</evidence>
<dbReference type="RefSeq" id="XP_010263446.1">
    <property type="nucleotide sequence ID" value="XM_010265144.2"/>
</dbReference>
<dbReference type="InterPro" id="IPR032675">
    <property type="entry name" value="LRR_dom_sf"/>
</dbReference>
<dbReference type="GeneID" id="104601711"/>
<organism evidence="8 9">
    <name type="scientific">Nelumbo nucifera</name>
    <name type="common">Sacred lotus</name>
    <dbReference type="NCBI Taxonomy" id="4432"/>
    <lineage>
        <taxon>Eukaryota</taxon>
        <taxon>Viridiplantae</taxon>
        <taxon>Streptophyta</taxon>
        <taxon>Embryophyta</taxon>
        <taxon>Tracheophyta</taxon>
        <taxon>Spermatophyta</taxon>
        <taxon>Magnoliopsida</taxon>
        <taxon>Proteales</taxon>
        <taxon>Nelumbonaceae</taxon>
        <taxon>Nelumbo</taxon>
    </lineage>
</organism>
<keyword evidence="3" id="KW-0433">Leucine-rich repeat</keyword>
<keyword evidence="2" id="KW-0964">Secreted</keyword>
<dbReference type="PANTHER" id="PTHR32093">
    <property type="entry name" value="LEUCINE-RICH REPEAT EXTENSIN-LIKE PROTEIN 3-RELATED"/>
    <property type="match status" value="1"/>
</dbReference>
<dbReference type="FunCoup" id="A0A1U8A9Q4">
    <property type="interactions" value="927"/>
</dbReference>
<dbReference type="STRING" id="4432.A0A1U8A9Q4"/>
<dbReference type="eggNOG" id="ENOG502QV80">
    <property type="taxonomic scope" value="Eukaryota"/>
</dbReference>
<dbReference type="KEGG" id="nnu:104601711"/>
<dbReference type="AlphaFoldDB" id="A0A1U8A9Q4"/>
<accession>A0A1U8A9Q4</accession>
<dbReference type="GO" id="GO:0005576">
    <property type="term" value="C:extracellular region"/>
    <property type="evidence" value="ECO:0007669"/>
    <property type="project" value="UniProtKB-SubCell"/>
</dbReference>
<comment type="subcellular location">
    <subcellularLocation>
        <location evidence="1">Secreted</location>
    </subcellularLocation>
</comment>
<feature type="compositionally biased region" description="Low complexity" evidence="7">
    <location>
        <begin position="450"/>
        <end position="468"/>
    </location>
</feature>
<dbReference type="OMA" id="QKTAAQC"/>
<evidence type="ECO:0000256" key="3">
    <source>
        <dbReference type="ARBA" id="ARBA00022614"/>
    </source>
</evidence>
<evidence type="ECO:0000256" key="7">
    <source>
        <dbReference type="SAM" id="MobiDB-lite"/>
    </source>
</evidence>
<evidence type="ECO:0000256" key="5">
    <source>
        <dbReference type="ARBA" id="ARBA00022737"/>
    </source>
</evidence>
<proteinExistence type="predicted"/>
<name>A0A1U8A9Q4_NELNU</name>